<dbReference type="InterPro" id="IPR002616">
    <property type="entry name" value="tRNA_ribo_trans-like"/>
</dbReference>
<keyword evidence="8" id="KW-0862">Zinc</keyword>
<organism evidence="10 11">
    <name type="scientific">Candidatus Blochmannia vicinus</name>
    <name type="common">nom. nud.</name>
    <dbReference type="NCBI Taxonomy" id="251540"/>
    <lineage>
        <taxon>Bacteria</taxon>
        <taxon>Pseudomonadati</taxon>
        <taxon>Pseudomonadota</taxon>
        <taxon>Gammaproteobacteria</taxon>
        <taxon>Enterobacterales</taxon>
        <taxon>Enterobacteriaceae</taxon>
        <taxon>ant endosymbionts</taxon>
        <taxon>Candidatus Blochmanniella</taxon>
    </lineage>
</organism>
<protein>
    <recommendedName>
        <fullName evidence="8">Queuine tRNA-ribosyltransferase</fullName>
        <ecNumber evidence="8">2.4.2.29</ecNumber>
    </recommendedName>
    <alternativeName>
        <fullName evidence="8">Guanine insertion enzyme</fullName>
    </alternativeName>
    <alternativeName>
        <fullName evidence="8">tRNA-guanine transglycosylase</fullName>
    </alternativeName>
</protein>
<feature type="binding site" evidence="8">
    <location>
        <position position="302"/>
    </location>
    <ligand>
        <name>Zn(2+)</name>
        <dbReference type="ChEBI" id="CHEBI:29105"/>
    </ligand>
</feature>
<comment type="similarity">
    <text evidence="8">Belongs to the queuine tRNA-ribosyltransferase family.</text>
</comment>
<dbReference type="Pfam" id="PF01702">
    <property type="entry name" value="TGT"/>
    <property type="match status" value="1"/>
</dbReference>
<feature type="region of interest" description="RNA binding; important for wobble base 34 recognition" evidence="8">
    <location>
        <begin position="269"/>
        <end position="273"/>
    </location>
</feature>
<keyword evidence="4 8" id="KW-0819">tRNA processing</keyword>
<evidence type="ECO:0000256" key="8">
    <source>
        <dbReference type="HAMAP-Rule" id="MF_00168"/>
    </source>
</evidence>
<dbReference type="PANTHER" id="PTHR46499">
    <property type="entry name" value="QUEUINE TRNA-RIBOSYLTRANSFERASE"/>
    <property type="match status" value="1"/>
</dbReference>
<dbReference type="GO" id="GO:0046872">
    <property type="term" value="F:metal ion binding"/>
    <property type="evidence" value="ECO:0007669"/>
    <property type="project" value="UniProtKB-KW"/>
</dbReference>
<comment type="function">
    <text evidence="8">Catalyzes the base-exchange of a guanine (G) residue with the queuine precursor 7-aminomethyl-7-deazaguanine (PreQ1) at position 34 (anticodon wobble position) in tRNAs with GU(N) anticodons (tRNA-Asp, -Asn, -His and -Tyr). Catalysis occurs through a double-displacement mechanism. The nucleophile active site attacks the C1' of nucleotide 34 to detach the guanine base from the RNA, forming a covalent enzyme-RNA intermediate. The proton acceptor active site deprotonates the incoming PreQ1, allowing a nucleophilic attack on the C1' of the ribose to form the product. After dissociation, two additional enzymatic reactions on the tRNA convert PreQ1 to queuine (Q), resulting in the hypermodified nucleoside queuosine (7-(((4,5-cis-dihydroxy-2-cyclopenten-1-yl)amino)methyl)-7-deazaguanosine).</text>
</comment>
<dbReference type="HAMAP" id="MF_00168">
    <property type="entry name" value="Q_tRNA_Tgt"/>
    <property type="match status" value="1"/>
</dbReference>
<sequence length="368" mass="42450">MTFQLLQTDGCARLGRLICNRGIVDTPAFMPVGTCGSIKTLTSEEIKESGTQIILSNTFHLWLRPGSNIIKLHGNLHKFMNWMGPIITDSGGFQIFSLSKIRMITKEGVYFKSPIDGHLVFLTPEKSMEIQHDLQSDIVMIFDECTSYPNTWDYIKKSVDLSLHWAERSRLRFDALNNSNMLFAIIQGGMYEHFRDISAKELINIGFDGYAIGGLSVGEPKKEMYRILSHICKIIPKNKPRYLMGAGKPEDLLEAVRQGIDMFDCVIPTRNARNGCLFVSDGIIKIRNTQYKKDTTPVDKNCNCYTCRYYSRSYLHHLDRCKEILGVRLNTIHNLRYYQNLMEELRQAIKMKSLKNFIDIFYRRTNRI</sequence>
<accession>A0A9Q8X2G5</accession>
<evidence type="ECO:0000256" key="2">
    <source>
        <dbReference type="ARBA" id="ARBA00022676"/>
    </source>
</evidence>
<keyword evidence="3 8" id="KW-0808">Transferase</keyword>
<dbReference type="RefSeq" id="WP_250248357.1">
    <property type="nucleotide sequence ID" value="NZ_CP097753.1"/>
</dbReference>
<proteinExistence type="inferred from homology"/>
<dbReference type="InterPro" id="IPR036511">
    <property type="entry name" value="TGT-like_sf"/>
</dbReference>
<comment type="subunit">
    <text evidence="8">Homodimer. Within each dimer, one monomer is responsible for RNA recognition and catalysis, while the other monomer binds to the replacement base PreQ1.</text>
</comment>
<feature type="active site" description="Proton acceptor" evidence="8">
    <location>
        <position position="89"/>
    </location>
</feature>
<name>A0A9Q8X2G5_9ENTR</name>
<dbReference type="EC" id="2.4.2.29" evidence="8"/>
<feature type="binding site" evidence="8">
    <location>
        <position position="187"/>
    </location>
    <ligand>
        <name>substrate</name>
    </ligand>
</feature>
<comment type="cofactor">
    <cofactor evidence="8">
        <name>Zn(2+)</name>
        <dbReference type="ChEBI" id="CHEBI:29105"/>
    </cofactor>
    <text evidence="8">Binds 1 zinc ion per subunit.</text>
</comment>
<evidence type="ECO:0000256" key="6">
    <source>
        <dbReference type="ARBA" id="ARBA00022785"/>
    </source>
</evidence>
<evidence type="ECO:0000313" key="11">
    <source>
        <dbReference type="Proteomes" id="UP001056209"/>
    </source>
</evidence>
<dbReference type="Gene3D" id="3.20.20.105">
    <property type="entry name" value="Queuine tRNA-ribosyltransferase-like"/>
    <property type="match status" value="1"/>
</dbReference>
<dbReference type="Proteomes" id="UP001056209">
    <property type="component" value="Chromosome"/>
</dbReference>
<feature type="binding site" evidence="8">
    <location>
        <position position="304"/>
    </location>
    <ligand>
        <name>Zn(2+)</name>
        <dbReference type="ChEBI" id="CHEBI:29105"/>
    </ligand>
</feature>
<dbReference type="AlphaFoldDB" id="A0A9Q8X2G5"/>
<comment type="pathway">
    <text evidence="1 8">tRNA modification; tRNA-queuosine biosynthesis.</text>
</comment>
<feature type="binding site" evidence="8">
    <location>
        <begin position="89"/>
        <end position="93"/>
    </location>
    <ligand>
        <name>substrate</name>
    </ligand>
</feature>
<feature type="active site" description="Nucleophile" evidence="8">
    <location>
        <position position="264"/>
    </location>
</feature>
<dbReference type="GO" id="GO:0008616">
    <property type="term" value="P:tRNA queuosine(34) biosynthetic process"/>
    <property type="evidence" value="ECO:0007669"/>
    <property type="project" value="UniProtKB-UniRule"/>
</dbReference>
<dbReference type="InterPro" id="IPR050076">
    <property type="entry name" value="ArchSynthase1/Queuine_TRR"/>
</dbReference>
<dbReference type="GO" id="GO:0008479">
    <property type="term" value="F:tRNA-guanosine(34) queuine transglycosylase activity"/>
    <property type="evidence" value="ECO:0007669"/>
    <property type="project" value="UniProtKB-UniRule"/>
</dbReference>
<evidence type="ECO:0000256" key="1">
    <source>
        <dbReference type="ARBA" id="ARBA00004691"/>
    </source>
</evidence>
<dbReference type="FunFam" id="3.20.20.105:FF:000001">
    <property type="entry name" value="Queuine tRNA-ribosyltransferase"/>
    <property type="match status" value="1"/>
</dbReference>
<evidence type="ECO:0000256" key="4">
    <source>
        <dbReference type="ARBA" id="ARBA00022694"/>
    </source>
</evidence>
<feature type="domain" description="tRNA-guanine(15) transglycosylase-like" evidence="9">
    <location>
        <begin position="11"/>
        <end position="365"/>
    </location>
</feature>
<comment type="catalytic activity">
    <reaction evidence="7 8">
        <text>7-aminomethyl-7-carbaguanine + guanosine(34) in tRNA = 7-aminomethyl-7-carbaguanosine(34) in tRNA + guanine</text>
        <dbReference type="Rhea" id="RHEA:24104"/>
        <dbReference type="Rhea" id="RHEA-COMP:10341"/>
        <dbReference type="Rhea" id="RHEA-COMP:10342"/>
        <dbReference type="ChEBI" id="CHEBI:16235"/>
        <dbReference type="ChEBI" id="CHEBI:58703"/>
        <dbReference type="ChEBI" id="CHEBI:74269"/>
        <dbReference type="ChEBI" id="CHEBI:82833"/>
        <dbReference type="EC" id="2.4.2.29"/>
    </reaction>
</comment>
<keyword evidence="5 8" id="KW-0479">Metal-binding</keyword>
<dbReference type="EMBL" id="CP097753">
    <property type="protein sequence ID" value="URJ27964.1"/>
    <property type="molecule type" value="Genomic_DNA"/>
</dbReference>
<evidence type="ECO:0000256" key="7">
    <source>
        <dbReference type="ARBA" id="ARBA00050112"/>
    </source>
</evidence>
<evidence type="ECO:0000256" key="5">
    <source>
        <dbReference type="ARBA" id="ARBA00022723"/>
    </source>
</evidence>
<dbReference type="InterPro" id="IPR004803">
    <property type="entry name" value="TGT"/>
</dbReference>
<dbReference type="GO" id="GO:0005829">
    <property type="term" value="C:cytosol"/>
    <property type="evidence" value="ECO:0007669"/>
    <property type="project" value="TreeGrafter"/>
</dbReference>
<feature type="binding site" evidence="8">
    <location>
        <position position="307"/>
    </location>
    <ligand>
        <name>Zn(2+)</name>
        <dbReference type="ChEBI" id="CHEBI:29105"/>
    </ligand>
</feature>
<reference evidence="10" key="1">
    <citation type="submission" date="2022-05" db="EMBL/GenBank/DDBJ databases">
        <title>Impact of host demography and evolutionary history on endosymbiont molecular evolution: a test in carpenter ants (Genus Camponotus) and their Blochmannia endosymbionts.</title>
        <authorList>
            <person name="Manthey J.D."/>
            <person name="Giron J.C."/>
            <person name="Hruska J.P."/>
        </authorList>
    </citation>
    <scope>NUCLEOTIDE SEQUENCE</scope>
    <source>
        <strain evidence="10">C-039</strain>
    </source>
</reference>
<evidence type="ECO:0000256" key="3">
    <source>
        <dbReference type="ARBA" id="ARBA00022679"/>
    </source>
</evidence>
<dbReference type="NCBIfam" id="TIGR00449">
    <property type="entry name" value="tgt_general"/>
    <property type="match status" value="1"/>
</dbReference>
<evidence type="ECO:0000313" key="10">
    <source>
        <dbReference type="EMBL" id="URJ27964.1"/>
    </source>
</evidence>
<gene>
    <name evidence="8 10" type="primary">tgt</name>
    <name evidence="10" type="ORF">M9393_02080</name>
</gene>
<feature type="binding site" evidence="8">
    <location>
        <position position="333"/>
    </location>
    <ligand>
        <name>Zn(2+)</name>
        <dbReference type="ChEBI" id="CHEBI:29105"/>
    </ligand>
</feature>
<dbReference type="PANTHER" id="PTHR46499:SF1">
    <property type="entry name" value="QUEUINE TRNA-RIBOSYLTRANSFERASE"/>
    <property type="match status" value="1"/>
</dbReference>
<feature type="binding site" evidence="8">
    <location>
        <position position="214"/>
    </location>
    <ligand>
        <name>substrate</name>
    </ligand>
</feature>
<keyword evidence="6 8" id="KW-0671">Queuosine biosynthesis</keyword>
<feature type="binding site" evidence="8">
    <location>
        <position position="143"/>
    </location>
    <ligand>
        <name>substrate</name>
    </ligand>
</feature>
<dbReference type="NCBIfam" id="TIGR00430">
    <property type="entry name" value="Q_tRNA_tgt"/>
    <property type="match status" value="1"/>
</dbReference>
<evidence type="ECO:0000259" key="9">
    <source>
        <dbReference type="Pfam" id="PF01702"/>
    </source>
</evidence>
<dbReference type="SUPFAM" id="SSF51713">
    <property type="entry name" value="tRNA-guanine transglycosylase"/>
    <property type="match status" value="1"/>
</dbReference>
<comment type="caution">
    <text evidence="8">Lacks conserved residue(s) required for the propagation of feature annotation.</text>
</comment>
<keyword evidence="2 8" id="KW-0328">Glycosyltransferase</keyword>